<accession>A0A941E888</accession>
<feature type="region of interest" description="Disordered" evidence="1">
    <location>
        <begin position="171"/>
        <end position="190"/>
    </location>
</feature>
<protein>
    <submittedName>
        <fullName evidence="3">Alpha/beta hydrolase</fullName>
    </submittedName>
</protein>
<keyword evidence="3" id="KW-0378">Hydrolase</keyword>
<dbReference type="Proteomes" id="UP000676325">
    <property type="component" value="Unassembled WGS sequence"/>
</dbReference>
<dbReference type="InterPro" id="IPR000073">
    <property type="entry name" value="AB_hydrolase_1"/>
</dbReference>
<evidence type="ECO:0000313" key="3">
    <source>
        <dbReference type="EMBL" id="MBR7826881.1"/>
    </source>
</evidence>
<dbReference type="InterPro" id="IPR050228">
    <property type="entry name" value="Carboxylesterase_BioH"/>
</dbReference>
<dbReference type="AlphaFoldDB" id="A0A941E888"/>
<dbReference type="SUPFAM" id="SSF53474">
    <property type="entry name" value="alpha/beta-Hydrolases"/>
    <property type="match status" value="1"/>
</dbReference>
<dbReference type="PANTHER" id="PTHR43194">
    <property type="entry name" value="HYDROLASE ALPHA/BETA FOLD FAMILY"/>
    <property type="match status" value="1"/>
</dbReference>
<dbReference type="Gene3D" id="3.40.50.1820">
    <property type="entry name" value="alpha/beta hydrolase"/>
    <property type="match status" value="1"/>
</dbReference>
<dbReference type="RefSeq" id="WP_212518026.1">
    <property type="nucleotide sequence ID" value="NZ_JAGSOH010000024.1"/>
</dbReference>
<dbReference type="EMBL" id="JAGSOH010000024">
    <property type="protein sequence ID" value="MBR7826881.1"/>
    <property type="molecule type" value="Genomic_DNA"/>
</dbReference>
<sequence>MKLNTREWGAGERAALLVHGIMSDSRTWHRVGPALAGHGYRVIGVDLRGHGASDRSDAYPAAGYGTDIVETVEALGLTGVEVAIGHSLGGLAVLDAVEAGLRAGRAVYVDPAWRIARRDDGFDPAVFVEFADTATYDSIAMMAPRWDAETIELELATFAAWDRRTALDLSSHAHSAPDEEAETAGGGSGLPLRPDVPSLIMLAAASQMLDTQDAETLRERGFEIRTVPGAGHSIHRDDFEGFMTALEGWI</sequence>
<keyword evidence="4" id="KW-1185">Reference proteome</keyword>
<dbReference type="InterPro" id="IPR029058">
    <property type="entry name" value="AB_hydrolase_fold"/>
</dbReference>
<gene>
    <name evidence="3" type="ORF">KDK95_11255</name>
</gene>
<evidence type="ECO:0000313" key="4">
    <source>
        <dbReference type="Proteomes" id="UP000676325"/>
    </source>
</evidence>
<evidence type="ECO:0000256" key="1">
    <source>
        <dbReference type="SAM" id="MobiDB-lite"/>
    </source>
</evidence>
<comment type="caution">
    <text evidence="3">The sequence shown here is derived from an EMBL/GenBank/DDBJ whole genome shotgun (WGS) entry which is preliminary data.</text>
</comment>
<dbReference type="GO" id="GO:0016787">
    <property type="term" value="F:hydrolase activity"/>
    <property type="evidence" value="ECO:0007669"/>
    <property type="project" value="UniProtKB-KW"/>
</dbReference>
<feature type="domain" description="AB hydrolase-1" evidence="2">
    <location>
        <begin position="16"/>
        <end position="238"/>
    </location>
</feature>
<dbReference type="Pfam" id="PF12697">
    <property type="entry name" value="Abhydrolase_6"/>
    <property type="match status" value="1"/>
</dbReference>
<dbReference type="PANTHER" id="PTHR43194:SF2">
    <property type="entry name" value="PEROXISOMAL MEMBRANE PROTEIN LPX1"/>
    <property type="match status" value="1"/>
</dbReference>
<organism evidence="3 4">
    <name type="scientific">Actinospica acidithermotolerans</name>
    <dbReference type="NCBI Taxonomy" id="2828514"/>
    <lineage>
        <taxon>Bacteria</taxon>
        <taxon>Bacillati</taxon>
        <taxon>Actinomycetota</taxon>
        <taxon>Actinomycetes</taxon>
        <taxon>Catenulisporales</taxon>
        <taxon>Actinospicaceae</taxon>
        <taxon>Actinospica</taxon>
    </lineage>
</organism>
<proteinExistence type="predicted"/>
<reference evidence="3" key="1">
    <citation type="submission" date="2021-04" db="EMBL/GenBank/DDBJ databases">
        <title>Genome based classification of Actinospica acidithermotolerans sp. nov., an actinobacterium isolated from an Indonesian hot spring.</title>
        <authorList>
            <person name="Kusuma A.B."/>
            <person name="Putra K.E."/>
            <person name="Nafisah S."/>
            <person name="Loh J."/>
            <person name="Nouioui I."/>
            <person name="Goodfellow M."/>
        </authorList>
    </citation>
    <scope>NUCLEOTIDE SEQUENCE</scope>
    <source>
        <strain evidence="3">MGRD01-02</strain>
    </source>
</reference>
<evidence type="ECO:0000259" key="2">
    <source>
        <dbReference type="Pfam" id="PF12697"/>
    </source>
</evidence>
<name>A0A941E888_9ACTN</name>